<reference evidence="3" key="1">
    <citation type="submission" date="2022-11" db="UniProtKB">
        <authorList>
            <consortium name="WormBaseParasite"/>
        </authorList>
    </citation>
    <scope>IDENTIFICATION</scope>
</reference>
<accession>A0A915D435</accession>
<keyword evidence="2" id="KW-1185">Reference proteome</keyword>
<organism evidence="2 3">
    <name type="scientific">Ditylenchus dipsaci</name>
    <dbReference type="NCBI Taxonomy" id="166011"/>
    <lineage>
        <taxon>Eukaryota</taxon>
        <taxon>Metazoa</taxon>
        <taxon>Ecdysozoa</taxon>
        <taxon>Nematoda</taxon>
        <taxon>Chromadorea</taxon>
        <taxon>Rhabditida</taxon>
        <taxon>Tylenchina</taxon>
        <taxon>Tylenchomorpha</taxon>
        <taxon>Sphaerularioidea</taxon>
        <taxon>Anguinidae</taxon>
        <taxon>Anguininae</taxon>
        <taxon>Ditylenchus</taxon>
    </lineage>
</organism>
<evidence type="ECO:0000313" key="2">
    <source>
        <dbReference type="Proteomes" id="UP000887574"/>
    </source>
</evidence>
<sequence length="92" mass="10899">MAQLAVYITILSIRHYKLKKSEQKETVFHLMKFIEQEDWHLEVQYNAYIEQQDALLKKKLAEAEAEAKKNPKKKPSKKMVAKRNWGAKNKLI</sequence>
<evidence type="ECO:0000256" key="1">
    <source>
        <dbReference type="SAM" id="MobiDB-lite"/>
    </source>
</evidence>
<evidence type="ECO:0000313" key="3">
    <source>
        <dbReference type="WBParaSite" id="jg15637"/>
    </source>
</evidence>
<name>A0A915D435_9BILA</name>
<protein>
    <submittedName>
        <fullName evidence="3">Uncharacterized protein</fullName>
    </submittedName>
</protein>
<proteinExistence type="predicted"/>
<dbReference type="WBParaSite" id="jg15637">
    <property type="protein sequence ID" value="jg15637"/>
    <property type="gene ID" value="jg15637"/>
</dbReference>
<feature type="compositionally biased region" description="Basic residues" evidence="1">
    <location>
        <begin position="70"/>
        <end position="81"/>
    </location>
</feature>
<dbReference type="AlphaFoldDB" id="A0A915D435"/>
<dbReference type="Proteomes" id="UP000887574">
    <property type="component" value="Unplaced"/>
</dbReference>
<feature type="region of interest" description="Disordered" evidence="1">
    <location>
        <begin position="65"/>
        <end position="92"/>
    </location>
</feature>